<proteinExistence type="predicted"/>
<protein>
    <submittedName>
        <fullName evidence="6">GntR family transcriptional regulator</fullName>
    </submittedName>
</protein>
<accession>A0A9Q3ZC14</accession>
<reference evidence="6" key="1">
    <citation type="submission" date="2022-01" db="EMBL/GenBank/DDBJ databases">
        <authorList>
            <person name="Karlyshev A.V."/>
            <person name="Jaspars M."/>
        </authorList>
    </citation>
    <scope>NUCLEOTIDE SEQUENCE</scope>
    <source>
        <strain evidence="6">AGSA3-2</strain>
    </source>
</reference>
<dbReference type="Proteomes" id="UP001107961">
    <property type="component" value="Unassembled WGS sequence"/>
</dbReference>
<dbReference type="AlphaFoldDB" id="A0A9Q3ZC14"/>
<evidence type="ECO:0000313" key="7">
    <source>
        <dbReference type="Proteomes" id="UP001107961"/>
    </source>
</evidence>
<feature type="domain" description="HTH gntR-type" evidence="5">
    <location>
        <begin position="28"/>
        <end position="95"/>
    </location>
</feature>
<dbReference type="PANTHER" id="PTHR43537">
    <property type="entry name" value="TRANSCRIPTIONAL REGULATOR, GNTR FAMILY"/>
    <property type="match status" value="1"/>
</dbReference>
<dbReference type="GO" id="GO:0003700">
    <property type="term" value="F:DNA-binding transcription factor activity"/>
    <property type="evidence" value="ECO:0007669"/>
    <property type="project" value="InterPro"/>
</dbReference>
<feature type="region of interest" description="Disordered" evidence="4">
    <location>
        <begin position="1"/>
        <end position="29"/>
    </location>
</feature>
<dbReference type="SMART" id="SM00345">
    <property type="entry name" value="HTH_GNTR"/>
    <property type="match status" value="1"/>
</dbReference>
<dbReference type="InterPro" id="IPR011711">
    <property type="entry name" value="GntR_C"/>
</dbReference>
<dbReference type="CDD" id="cd07377">
    <property type="entry name" value="WHTH_GntR"/>
    <property type="match status" value="1"/>
</dbReference>
<organism evidence="6 7">
    <name type="scientific">Alloalcanivorax xenomutans</name>
    <dbReference type="NCBI Taxonomy" id="1094342"/>
    <lineage>
        <taxon>Bacteria</taxon>
        <taxon>Pseudomonadati</taxon>
        <taxon>Pseudomonadota</taxon>
        <taxon>Gammaproteobacteria</taxon>
        <taxon>Oceanospirillales</taxon>
        <taxon>Alcanivoracaceae</taxon>
        <taxon>Alloalcanivorax</taxon>
    </lineage>
</organism>
<dbReference type="EMBL" id="JAJVKT010000006">
    <property type="protein sequence ID" value="MCE7508243.1"/>
    <property type="molecule type" value="Genomic_DNA"/>
</dbReference>
<dbReference type="Pfam" id="PF00392">
    <property type="entry name" value="GntR"/>
    <property type="match status" value="1"/>
</dbReference>
<keyword evidence="1" id="KW-0805">Transcription regulation</keyword>
<name>A0A9Q3ZC14_9GAMM</name>
<gene>
    <name evidence="6" type="ORF">LZG35_06300</name>
</gene>
<evidence type="ECO:0000259" key="5">
    <source>
        <dbReference type="PROSITE" id="PS50949"/>
    </source>
</evidence>
<evidence type="ECO:0000256" key="1">
    <source>
        <dbReference type="ARBA" id="ARBA00023015"/>
    </source>
</evidence>
<keyword evidence="2" id="KW-0238">DNA-binding</keyword>
<dbReference type="InterPro" id="IPR000524">
    <property type="entry name" value="Tscrpt_reg_HTH_GntR"/>
</dbReference>
<dbReference type="InterPro" id="IPR036388">
    <property type="entry name" value="WH-like_DNA-bd_sf"/>
</dbReference>
<evidence type="ECO:0000256" key="3">
    <source>
        <dbReference type="ARBA" id="ARBA00023163"/>
    </source>
</evidence>
<dbReference type="Pfam" id="PF07729">
    <property type="entry name" value="FCD"/>
    <property type="match status" value="1"/>
</dbReference>
<dbReference type="GO" id="GO:0003677">
    <property type="term" value="F:DNA binding"/>
    <property type="evidence" value="ECO:0007669"/>
    <property type="project" value="UniProtKB-KW"/>
</dbReference>
<dbReference type="SUPFAM" id="SSF46785">
    <property type="entry name" value="Winged helix' DNA-binding domain"/>
    <property type="match status" value="1"/>
</dbReference>
<evidence type="ECO:0000313" key="6">
    <source>
        <dbReference type="EMBL" id="MCE7508243.1"/>
    </source>
</evidence>
<dbReference type="InterPro" id="IPR036390">
    <property type="entry name" value="WH_DNA-bd_sf"/>
</dbReference>
<dbReference type="SMART" id="SM00895">
    <property type="entry name" value="FCD"/>
    <property type="match status" value="1"/>
</dbReference>
<dbReference type="Gene3D" id="1.20.120.530">
    <property type="entry name" value="GntR ligand-binding domain-like"/>
    <property type="match status" value="1"/>
</dbReference>
<keyword evidence="3" id="KW-0804">Transcription</keyword>
<dbReference type="RefSeq" id="WP_080531611.1">
    <property type="nucleotide sequence ID" value="NZ_CBDDTQ010000006.1"/>
</dbReference>
<evidence type="ECO:0000256" key="4">
    <source>
        <dbReference type="SAM" id="MobiDB-lite"/>
    </source>
</evidence>
<sequence>MAVDPRTDKQAAASLGAMHTNGGRGSRKATDQTIYDSIYQAVLTQRLPPGSKLPEVALSELFGVSRSIVRKALTRLASDHVTEQSPNQMAVVARPGIEETRQIFAARRLVEGEVTRLVAGTLGKSEAQALRKLIKEEKSAHEHGQDQHRVHCSMAIHQYLARQCPNQVLGKMMLELVLRTSIVIALYKAPGITACFLGNDHGRLADLIIKGEADQAAQLAREHLDTLEGLLDLDEPSGDIDLASILRYT</sequence>
<keyword evidence="7" id="KW-1185">Reference proteome</keyword>
<dbReference type="Gene3D" id="1.10.10.10">
    <property type="entry name" value="Winged helix-like DNA-binding domain superfamily/Winged helix DNA-binding domain"/>
    <property type="match status" value="1"/>
</dbReference>
<dbReference type="InterPro" id="IPR008920">
    <property type="entry name" value="TF_FadR/GntR_C"/>
</dbReference>
<dbReference type="PANTHER" id="PTHR43537:SF53">
    <property type="entry name" value="HTH-TYPE TRANSCRIPTIONAL REPRESSOR NANR"/>
    <property type="match status" value="1"/>
</dbReference>
<evidence type="ECO:0000256" key="2">
    <source>
        <dbReference type="ARBA" id="ARBA00023125"/>
    </source>
</evidence>
<comment type="caution">
    <text evidence="6">The sequence shown here is derived from an EMBL/GenBank/DDBJ whole genome shotgun (WGS) entry which is preliminary data.</text>
</comment>
<dbReference type="SUPFAM" id="SSF48008">
    <property type="entry name" value="GntR ligand-binding domain-like"/>
    <property type="match status" value="1"/>
</dbReference>
<dbReference type="PROSITE" id="PS50949">
    <property type="entry name" value="HTH_GNTR"/>
    <property type="match status" value="1"/>
</dbReference>